<keyword evidence="1" id="KW-0472">Membrane</keyword>
<protein>
    <submittedName>
        <fullName evidence="2">Uncharacterized protein</fullName>
    </submittedName>
</protein>
<sequence length="267" mass="30704">MQYPQQQQQHQTIEMYNLQNQHVLQITNDIKELQRHIINSKSNDKYFKFGLCLTILLNICLIAICVAGGVYMKETIDDTHYVTSHAKHWFELYEAAWKSSIPEDMRSFLRQDYASMFDYVGKFTTSANTQLEEEMGANEITTIINLVTSIAETAGTMEMMDDYEPDNGHEVMGPIPELLHWGAEWLIEQTKIEHWVGLGSDCKTFVSNLRNVDWSGTYVSTECPDPCDEEYEDCSCTSSVEHWDMNSDINEVADIIYDVCNSVSNME</sequence>
<evidence type="ECO:0000256" key="1">
    <source>
        <dbReference type="SAM" id="Phobius"/>
    </source>
</evidence>
<dbReference type="AlphaFoldDB" id="A0A381VMV6"/>
<gene>
    <name evidence="2" type="ORF">METZ01_LOCUS93841</name>
</gene>
<evidence type="ECO:0000313" key="2">
    <source>
        <dbReference type="EMBL" id="SVA40987.1"/>
    </source>
</evidence>
<feature type="transmembrane region" description="Helical" evidence="1">
    <location>
        <begin position="49"/>
        <end position="72"/>
    </location>
</feature>
<dbReference type="EMBL" id="UINC01009131">
    <property type="protein sequence ID" value="SVA40987.1"/>
    <property type="molecule type" value="Genomic_DNA"/>
</dbReference>
<proteinExistence type="predicted"/>
<name>A0A381VMV6_9ZZZZ</name>
<keyword evidence="1" id="KW-1133">Transmembrane helix</keyword>
<accession>A0A381VMV6</accession>
<organism evidence="2">
    <name type="scientific">marine metagenome</name>
    <dbReference type="NCBI Taxonomy" id="408172"/>
    <lineage>
        <taxon>unclassified sequences</taxon>
        <taxon>metagenomes</taxon>
        <taxon>ecological metagenomes</taxon>
    </lineage>
</organism>
<reference evidence="2" key="1">
    <citation type="submission" date="2018-05" db="EMBL/GenBank/DDBJ databases">
        <authorList>
            <person name="Lanie J.A."/>
            <person name="Ng W.-L."/>
            <person name="Kazmierczak K.M."/>
            <person name="Andrzejewski T.M."/>
            <person name="Davidsen T.M."/>
            <person name="Wayne K.J."/>
            <person name="Tettelin H."/>
            <person name="Glass J.I."/>
            <person name="Rusch D."/>
            <person name="Podicherti R."/>
            <person name="Tsui H.-C.T."/>
            <person name="Winkler M.E."/>
        </authorList>
    </citation>
    <scope>NUCLEOTIDE SEQUENCE</scope>
</reference>
<keyword evidence="1" id="KW-0812">Transmembrane</keyword>